<dbReference type="InterPro" id="IPR050794">
    <property type="entry name" value="CPA2_transporter"/>
</dbReference>
<evidence type="ECO:0000256" key="4">
    <source>
        <dbReference type="ARBA" id="ARBA00022692"/>
    </source>
</evidence>
<dbReference type="eggNOG" id="KOG1650">
    <property type="taxonomic scope" value="Eukaryota"/>
</dbReference>
<feature type="transmembrane region" description="Helical" evidence="10">
    <location>
        <begin position="427"/>
        <end position="445"/>
    </location>
</feature>
<evidence type="ECO:0000256" key="6">
    <source>
        <dbReference type="ARBA" id="ARBA00022989"/>
    </source>
</evidence>
<reference evidence="15" key="3">
    <citation type="submission" date="2015-04" db="UniProtKB">
        <authorList>
            <consortium name="EnsemblPlants"/>
        </authorList>
    </citation>
    <scope>IDENTIFICATION</scope>
    <source>
        <strain evidence="15">cv. Jemalong A17</strain>
    </source>
</reference>
<evidence type="ECO:0000259" key="13">
    <source>
        <dbReference type="Pfam" id="PF23259"/>
    </source>
</evidence>
<dbReference type="InterPro" id="IPR057291">
    <property type="entry name" value="CHX17_2nd"/>
</dbReference>
<dbReference type="EMBL" id="CM001219">
    <property type="protein sequence ID" value="AES71892.1"/>
    <property type="molecule type" value="Genomic_DNA"/>
</dbReference>
<dbReference type="InterPro" id="IPR006153">
    <property type="entry name" value="Cation/H_exchanger_TM"/>
</dbReference>
<dbReference type="GO" id="GO:0016020">
    <property type="term" value="C:membrane"/>
    <property type="evidence" value="ECO:0007669"/>
    <property type="project" value="UniProtKB-SubCell"/>
</dbReference>
<evidence type="ECO:0000259" key="12">
    <source>
        <dbReference type="Pfam" id="PF23256"/>
    </source>
</evidence>
<feature type="transmembrane region" description="Helical" evidence="10">
    <location>
        <begin position="77"/>
        <end position="94"/>
    </location>
</feature>
<proteinExistence type="inferred from homology"/>
<dbReference type="GO" id="GO:0015297">
    <property type="term" value="F:antiporter activity"/>
    <property type="evidence" value="ECO:0007669"/>
    <property type="project" value="InterPro"/>
</dbReference>
<dbReference type="Pfam" id="PF23256">
    <property type="entry name" value="CHX17_2nd"/>
    <property type="match status" value="1"/>
</dbReference>
<feature type="transmembrane region" description="Helical" evidence="10">
    <location>
        <begin position="146"/>
        <end position="163"/>
    </location>
</feature>
<keyword evidence="4 10" id="KW-0812">Transmembrane</keyword>
<feature type="transmembrane region" description="Helical" evidence="10">
    <location>
        <begin position="284"/>
        <end position="301"/>
    </location>
</feature>
<protein>
    <submittedName>
        <fullName evidence="14">Cation/H+ exchanger 3</fullName>
    </submittedName>
</protein>
<keyword evidence="2" id="KW-0813">Transport</keyword>
<dbReference type="InterPro" id="IPR038770">
    <property type="entry name" value="Na+/solute_symporter_sf"/>
</dbReference>
<evidence type="ECO:0000259" key="11">
    <source>
        <dbReference type="Pfam" id="PF00999"/>
    </source>
</evidence>
<feature type="domain" description="Cation/H(+) antiporter central" evidence="12">
    <location>
        <begin position="507"/>
        <end position="635"/>
    </location>
</feature>
<keyword evidence="6 10" id="KW-1133">Transmembrane helix</keyword>
<feature type="transmembrane region" description="Helical" evidence="10">
    <location>
        <begin position="183"/>
        <end position="203"/>
    </location>
</feature>
<evidence type="ECO:0000313" key="16">
    <source>
        <dbReference type="Proteomes" id="UP000002051"/>
    </source>
</evidence>
<dbReference type="GO" id="GO:0012505">
    <property type="term" value="C:endomembrane system"/>
    <property type="evidence" value="ECO:0000318"/>
    <property type="project" value="GO_Central"/>
</dbReference>
<evidence type="ECO:0000256" key="8">
    <source>
        <dbReference type="ARBA" id="ARBA00023136"/>
    </source>
</evidence>
<keyword evidence="8 10" id="KW-0472">Membrane</keyword>
<dbReference type="EnsemblPlants" id="AES71892">
    <property type="protein sequence ID" value="AES71892"/>
    <property type="gene ID" value="MTR_3g083850"/>
</dbReference>
<evidence type="ECO:0000313" key="15">
    <source>
        <dbReference type="EnsemblPlants" id="AES71892"/>
    </source>
</evidence>
<dbReference type="Pfam" id="PF23259">
    <property type="entry name" value="CHX17_C"/>
    <property type="match status" value="1"/>
</dbReference>
<dbReference type="AlphaFoldDB" id="G7JA64"/>
<comment type="subcellular location">
    <subcellularLocation>
        <location evidence="1">Membrane</location>
        <topology evidence="1">Multi-pass membrane protein</topology>
    </subcellularLocation>
</comment>
<sequence>MSINSNDTLFYEIKRLNETVYKICFEAPPHIVSDGLWSGHENERRPMKSFLTLFELQLVIIFALTQICSFLLKPLRLPKFLSQMIAGLILGISFELKPLDTYMNKFFPYGTHDVISTISSLGMVLFVFINGVQMDFSLITRTGKRAWIISIIGLFVPLCVGFIPLLTLPGRIEAIHKMHGDGIAVTVLTHSLSQFATIASLLSELQIQNSELGRLSLSSALVSDILVTVISTNIVALKTSPNSTALLRNIFLLFIFFVLIPLVCRPIMFWIIKHTPEGRPVKDSYIYVIISTVFLLGIFSVKINQEFVLGAFILGLSVPEGAPLGSTLVKKLQFFGTTFFLPIFVTTCVLKADFSMDLTSYIMVSNGLVVLAIHMVKMTACFITALCCKMPVTDAFCISLILNTKGVVEVGIYNSAFDDQVINRKTYGVMMISIMIIATIVHWSLKLLYDPSRKYAGYQKRNMISLKKNSELRILVTLQKQNHISATTDFIDLCCPTQEKPITIDVLHVIELVGRALPLFIPHCLQRQASGSTSYKSYSDDFILAFDIYEHNNQNAVSINTYTAISPPNLMFEDVCNLALDKVATIIILPFHITWSSDGVVESNDKKVLRALNRKVLEIAPCSVGILVTRANSIPKPTSEYSNTRLAIIYLGGNDDDEEVLCLAKRAMNNHRINLVVYRLVAKENIEELEELMVIGDEMLEELRHAENVKYEEVFTENGSETASFLREIMNEHDFFIVGRRHETQSPQTDGLAEWSEFPELGAIGDFLASPDLNSSASVLVVQQQLSCSNDLKGWVL</sequence>
<evidence type="ECO:0000256" key="1">
    <source>
        <dbReference type="ARBA" id="ARBA00004141"/>
    </source>
</evidence>
<dbReference type="GO" id="GO:1902600">
    <property type="term" value="P:proton transmembrane transport"/>
    <property type="evidence" value="ECO:0007669"/>
    <property type="project" value="InterPro"/>
</dbReference>
<dbReference type="GO" id="GO:0098662">
    <property type="term" value="P:inorganic cation transmembrane transport"/>
    <property type="evidence" value="ECO:0000318"/>
    <property type="project" value="GO_Central"/>
</dbReference>
<evidence type="ECO:0000256" key="10">
    <source>
        <dbReference type="SAM" id="Phobius"/>
    </source>
</evidence>
<dbReference type="PANTHER" id="PTHR32468">
    <property type="entry name" value="CATION/H + ANTIPORTER"/>
    <property type="match status" value="1"/>
</dbReference>
<feature type="transmembrane region" description="Helical" evidence="10">
    <location>
        <begin position="114"/>
        <end position="134"/>
    </location>
</feature>
<feature type="transmembrane region" description="Helical" evidence="10">
    <location>
        <begin position="215"/>
        <end position="237"/>
    </location>
</feature>
<comment type="similarity">
    <text evidence="9">Belongs to the monovalent cation:proton antiporter 2 (CPA2) transporter (TC 2.A.37) family. CHX (TC 2.A.37.4) subfamily.</text>
</comment>
<dbReference type="Pfam" id="PF00999">
    <property type="entry name" value="Na_H_Exchanger"/>
    <property type="match status" value="1"/>
</dbReference>
<feature type="domain" description="Cation/H(+) antiporter C-terminal" evidence="13">
    <location>
        <begin position="647"/>
        <end position="785"/>
    </location>
</feature>
<dbReference type="Proteomes" id="UP000002051">
    <property type="component" value="Chromosome 3"/>
</dbReference>
<dbReference type="GO" id="GO:0006885">
    <property type="term" value="P:regulation of pH"/>
    <property type="evidence" value="ECO:0000318"/>
    <property type="project" value="GO_Central"/>
</dbReference>
<dbReference type="PANTHER" id="PTHR32468:SF120">
    <property type="entry name" value="CATION_H+ EXCHANGER 3"/>
    <property type="match status" value="1"/>
</dbReference>
<accession>G7JA64</accession>
<reference evidence="14 16" key="2">
    <citation type="journal article" date="2014" name="BMC Genomics">
        <title>An improved genome release (version Mt4.0) for the model legume Medicago truncatula.</title>
        <authorList>
            <person name="Tang H."/>
            <person name="Krishnakumar V."/>
            <person name="Bidwell S."/>
            <person name="Rosen B."/>
            <person name="Chan A."/>
            <person name="Zhou S."/>
            <person name="Gentzbittel L."/>
            <person name="Childs K.L."/>
            <person name="Yandell M."/>
            <person name="Gundlach H."/>
            <person name="Mayer K.F."/>
            <person name="Schwartz D.C."/>
            <person name="Town C.D."/>
        </authorList>
    </citation>
    <scope>GENOME REANNOTATION</scope>
    <source>
        <strain evidence="15 16">cv. Jemalong A17</strain>
    </source>
</reference>
<feature type="transmembrane region" description="Helical" evidence="10">
    <location>
        <begin position="50"/>
        <end position="72"/>
    </location>
</feature>
<gene>
    <name evidence="14" type="ordered locus">MTR_3g083850</name>
</gene>
<dbReference type="OMA" id="CKQTIFI"/>
<keyword evidence="7" id="KW-0406">Ion transport</keyword>
<keyword evidence="16" id="KW-1185">Reference proteome</keyword>
<dbReference type="GO" id="GO:0006813">
    <property type="term" value="P:potassium ion transport"/>
    <property type="evidence" value="ECO:0007669"/>
    <property type="project" value="UniProtKB-KW"/>
</dbReference>
<dbReference type="Gene3D" id="1.20.1530.20">
    <property type="match status" value="1"/>
</dbReference>
<feature type="domain" description="Cation/H+ exchanger transmembrane" evidence="11">
    <location>
        <begin position="66"/>
        <end position="441"/>
    </location>
</feature>
<dbReference type="HOGENOM" id="CLU_005126_6_1_1"/>
<evidence type="ECO:0000256" key="7">
    <source>
        <dbReference type="ARBA" id="ARBA00023065"/>
    </source>
</evidence>
<dbReference type="InterPro" id="IPR057290">
    <property type="entry name" value="CHX17_C"/>
</dbReference>
<name>G7JA64_MEDTR</name>
<feature type="transmembrane region" description="Helical" evidence="10">
    <location>
        <begin position="307"/>
        <end position="325"/>
    </location>
</feature>
<evidence type="ECO:0000256" key="9">
    <source>
        <dbReference type="ARBA" id="ARBA00038341"/>
    </source>
</evidence>
<organism evidence="14 16">
    <name type="scientific">Medicago truncatula</name>
    <name type="common">Barrel medic</name>
    <name type="synonym">Medicago tribuloides</name>
    <dbReference type="NCBI Taxonomy" id="3880"/>
    <lineage>
        <taxon>Eukaryota</taxon>
        <taxon>Viridiplantae</taxon>
        <taxon>Streptophyta</taxon>
        <taxon>Embryophyta</taxon>
        <taxon>Tracheophyta</taxon>
        <taxon>Spermatophyta</taxon>
        <taxon>Magnoliopsida</taxon>
        <taxon>eudicotyledons</taxon>
        <taxon>Gunneridae</taxon>
        <taxon>Pentapetalae</taxon>
        <taxon>rosids</taxon>
        <taxon>fabids</taxon>
        <taxon>Fabales</taxon>
        <taxon>Fabaceae</taxon>
        <taxon>Papilionoideae</taxon>
        <taxon>50 kb inversion clade</taxon>
        <taxon>NPAAA clade</taxon>
        <taxon>Hologalegina</taxon>
        <taxon>IRL clade</taxon>
        <taxon>Trifolieae</taxon>
        <taxon>Medicago</taxon>
    </lineage>
</organism>
<keyword evidence="3" id="KW-0633">Potassium transport</keyword>
<evidence type="ECO:0000256" key="3">
    <source>
        <dbReference type="ARBA" id="ARBA00022538"/>
    </source>
</evidence>
<keyword evidence="5" id="KW-0630">Potassium</keyword>
<evidence type="ECO:0000313" key="14">
    <source>
        <dbReference type="EMBL" id="AES71892.1"/>
    </source>
</evidence>
<feature type="transmembrane region" description="Helical" evidence="10">
    <location>
        <begin position="332"/>
        <end position="352"/>
    </location>
</feature>
<feature type="transmembrane region" description="Helical" evidence="10">
    <location>
        <begin position="358"/>
        <end position="376"/>
    </location>
</feature>
<evidence type="ECO:0000256" key="2">
    <source>
        <dbReference type="ARBA" id="ARBA00022448"/>
    </source>
</evidence>
<feature type="transmembrane region" description="Helical" evidence="10">
    <location>
        <begin position="249"/>
        <end position="272"/>
    </location>
</feature>
<reference evidence="14 16" key="1">
    <citation type="journal article" date="2011" name="Nature">
        <title>The Medicago genome provides insight into the evolution of rhizobial symbioses.</title>
        <authorList>
            <person name="Young N.D."/>
            <person name="Debelle F."/>
            <person name="Oldroyd G.E."/>
            <person name="Geurts R."/>
            <person name="Cannon S.B."/>
            <person name="Udvardi M.K."/>
            <person name="Benedito V.A."/>
            <person name="Mayer K.F."/>
            <person name="Gouzy J."/>
            <person name="Schoof H."/>
            <person name="Van de Peer Y."/>
            <person name="Proost S."/>
            <person name="Cook D.R."/>
            <person name="Meyers B.C."/>
            <person name="Spannagl M."/>
            <person name="Cheung F."/>
            <person name="De Mita S."/>
            <person name="Krishnakumar V."/>
            <person name="Gundlach H."/>
            <person name="Zhou S."/>
            <person name="Mudge J."/>
            <person name="Bharti A.K."/>
            <person name="Murray J.D."/>
            <person name="Naoumkina M.A."/>
            <person name="Rosen B."/>
            <person name="Silverstein K.A."/>
            <person name="Tang H."/>
            <person name="Rombauts S."/>
            <person name="Zhao P.X."/>
            <person name="Zhou P."/>
            <person name="Barbe V."/>
            <person name="Bardou P."/>
            <person name="Bechner M."/>
            <person name="Bellec A."/>
            <person name="Berger A."/>
            <person name="Berges H."/>
            <person name="Bidwell S."/>
            <person name="Bisseling T."/>
            <person name="Choisne N."/>
            <person name="Couloux A."/>
            <person name="Denny R."/>
            <person name="Deshpande S."/>
            <person name="Dai X."/>
            <person name="Doyle J.J."/>
            <person name="Dudez A.M."/>
            <person name="Farmer A.D."/>
            <person name="Fouteau S."/>
            <person name="Franken C."/>
            <person name="Gibelin C."/>
            <person name="Gish J."/>
            <person name="Goldstein S."/>
            <person name="Gonzalez A.J."/>
            <person name="Green P.J."/>
            <person name="Hallab A."/>
            <person name="Hartog M."/>
            <person name="Hua A."/>
            <person name="Humphray S.J."/>
            <person name="Jeong D.H."/>
            <person name="Jing Y."/>
            <person name="Jocker A."/>
            <person name="Kenton S.M."/>
            <person name="Kim D.J."/>
            <person name="Klee K."/>
            <person name="Lai H."/>
            <person name="Lang C."/>
            <person name="Lin S."/>
            <person name="Macmil S.L."/>
            <person name="Magdelenat G."/>
            <person name="Matthews L."/>
            <person name="McCorrison J."/>
            <person name="Monaghan E.L."/>
            <person name="Mun J.H."/>
            <person name="Najar F.Z."/>
            <person name="Nicholson C."/>
            <person name="Noirot C."/>
            <person name="O'Bleness M."/>
            <person name="Paule C.R."/>
            <person name="Poulain J."/>
            <person name="Prion F."/>
            <person name="Qin B."/>
            <person name="Qu C."/>
            <person name="Retzel E.F."/>
            <person name="Riddle C."/>
            <person name="Sallet E."/>
            <person name="Samain S."/>
            <person name="Samson N."/>
            <person name="Sanders I."/>
            <person name="Saurat O."/>
            <person name="Scarpelli C."/>
            <person name="Schiex T."/>
            <person name="Segurens B."/>
            <person name="Severin A.J."/>
            <person name="Sherrier D.J."/>
            <person name="Shi R."/>
            <person name="Sims S."/>
            <person name="Singer S.R."/>
            <person name="Sinharoy S."/>
            <person name="Sterck L."/>
            <person name="Viollet A."/>
            <person name="Wang B.B."/>
            <person name="Wang K."/>
            <person name="Wang M."/>
            <person name="Wang X."/>
            <person name="Warfsmann J."/>
            <person name="Weissenbach J."/>
            <person name="White D.D."/>
            <person name="White J.D."/>
            <person name="Wiley G.B."/>
            <person name="Wincker P."/>
            <person name="Xing Y."/>
            <person name="Yang L."/>
            <person name="Yao Z."/>
            <person name="Ying F."/>
            <person name="Zhai J."/>
            <person name="Zhou L."/>
            <person name="Zuber A."/>
            <person name="Denarie J."/>
            <person name="Dixon R.A."/>
            <person name="May G.D."/>
            <person name="Schwartz D.C."/>
            <person name="Rogers J."/>
            <person name="Quetier F."/>
            <person name="Town C.D."/>
            <person name="Roe B.A."/>
        </authorList>
    </citation>
    <scope>NUCLEOTIDE SEQUENCE [LARGE SCALE GENOMIC DNA]</scope>
    <source>
        <strain evidence="14">A17</strain>
        <strain evidence="15 16">cv. Jemalong A17</strain>
    </source>
</reference>
<evidence type="ECO:0000256" key="5">
    <source>
        <dbReference type="ARBA" id="ARBA00022958"/>
    </source>
</evidence>
<dbReference type="PaxDb" id="3880-AES71892"/>